<organism evidence="1">
    <name type="scientific">bioreactor metagenome</name>
    <dbReference type="NCBI Taxonomy" id="1076179"/>
    <lineage>
        <taxon>unclassified sequences</taxon>
        <taxon>metagenomes</taxon>
        <taxon>ecological metagenomes</taxon>
    </lineage>
</organism>
<comment type="caution">
    <text evidence="1">The sequence shown here is derived from an EMBL/GenBank/DDBJ whole genome shotgun (WGS) entry which is preliminary data.</text>
</comment>
<evidence type="ECO:0008006" key="2">
    <source>
        <dbReference type="Google" id="ProtNLM"/>
    </source>
</evidence>
<dbReference type="AlphaFoldDB" id="A0A644UC72"/>
<accession>A0A644UC72</accession>
<sequence length="411" mass="46394">MNFSFGRSLFGRFIFAGKTGNDANEHPKGETKKYYPGQYTVIAYAEDGTRTAFFGSGSEKNSLSKVTFEISSTGCGSCELSFKVLPKNSELNYMQRVDIHLFGDEQPWYSGYIITRPVEGSTETEYKFIVHGYYNRLEKLVLFETYENMDPGAIVRDIAMKAERTHGIIYNASKISDAGYIITKLVFDGVTVKEALSTLADFAVDYVYGVDEYRNLYFMPRETGINEQARLTVGKHINKYIPSWNVEKIVNWARIKGGNIDDEGEQWLCVVKDDVSIVKFGKRDKVWTLPSAYEVSDAVRWGENQLERYKNPIKSAKISGVRLEYPLVDGTFNVRHMTTTGQAQIRTLSGDTHDYPITKVKYTISASGGIATDMELGEPIFSLEKYLSDIERNAMNIEQSQSSAIKQLTAL</sequence>
<reference evidence="1" key="1">
    <citation type="submission" date="2019-08" db="EMBL/GenBank/DDBJ databases">
        <authorList>
            <person name="Kucharzyk K."/>
            <person name="Murdoch R.W."/>
            <person name="Higgins S."/>
            <person name="Loffler F."/>
        </authorList>
    </citation>
    <scope>NUCLEOTIDE SEQUENCE</scope>
</reference>
<proteinExistence type="predicted"/>
<evidence type="ECO:0000313" key="1">
    <source>
        <dbReference type="EMBL" id="MPL76452.1"/>
    </source>
</evidence>
<name>A0A644UC72_9ZZZZ</name>
<protein>
    <recommendedName>
        <fullName evidence="2">Prophage tail endopeptidase domain-containing protein</fullName>
    </recommendedName>
</protein>
<gene>
    <name evidence="1" type="ORF">SDC9_22297</name>
</gene>
<dbReference type="EMBL" id="VSSQ01000097">
    <property type="protein sequence ID" value="MPL76452.1"/>
    <property type="molecule type" value="Genomic_DNA"/>
</dbReference>